<dbReference type="SUPFAM" id="SSF52777">
    <property type="entry name" value="CoA-dependent acyltransferases"/>
    <property type="match status" value="2"/>
</dbReference>
<dbReference type="Gene3D" id="3.30.559.70">
    <property type="entry name" value="Choline/Carnitine o-acyltransferase, domain 2"/>
    <property type="match status" value="1"/>
</dbReference>
<dbReference type="OMA" id="FRMYNIC"/>
<proteinExistence type="inferred from homology"/>
<evidence type="ECO:0000313" key="7">
    <source>
        <dbReference type="EMBL" id="SSX23924.1"/>
    </source>
</evidence>
<evidence type="ECO:0000313" key="6">
    <source>
        <dbReference type="EMBL" id="SSX03559.1"/>
    </source>
</evidence>
<dbReference type="PANTHER" id="PTHR22589">
    <property type="entry name" value="CARNITINE O-ACYLTRANSFERASE"/>
    <property type="match status" value="1"/>
</dbReference>
<dbReference type="EMBL" id="UFQT01000393">
    <property type="protein sequence ID" value="SSX23924.1"/>
    <property type="molecule type" value="Genomic_DNA"/>
</dbReference>
<name>A0A336KGH1_CULSO</name>
<dbReference type="Gene3D" id="3.30.559.10">
    <property type="entry name" value="Chloramphenicol acetyltransferase-like domain"/>
    <property type="match status" value="1"/>
</dbReference>
<dbReference type="GO" id="GO:0005777">
    <property type="term" value="C:peroxisome"/>
    <property type="evidence" value="ECO:0007669"/>
    <property type="project" value="TreeGrafter"/>
</dbReference>
<sequence>MFTDLIQLLSIQNPEEVDFKMLKCLYNISQKGALQERALVEHFLRPNVCSALKRQKATITNPQGLPYLPVPKLEDTLTKYLKSVEPHLDQAALLKTQELVKKFSAPGSVGQKLQKLLEEHASKKENWLSDWWLQCAYLEYRDPVVVWSSPGLVFPQRKFESEEDRLVFTSKVISAALAYKNLIDAKKIAVEYVGKMPLDMQQYNKIFGTCRIPGIERDQLSLHPDSTHIVLVLDNEYYKIPVYNKQKQTLSEDQILKQIKYCLNESKSRKTKSAPVGLLSTDNRDNWGRAYAELIDDPKNKSSIKEIQSSLFTVSLDKFLPPQENADDTITACHQLIHGGGSKYNSANRWYDKTLQLIVGNTGINGLTYEHSPAEGGPIAVLTDYIINYVDTNRNDNSENVNDVQPPEYLPVYASSQVQQALETAATNIDKLAANLDMNYLHYTKYGKNFIKTQKMSPDSYVQMAIQYAFYRLHKVPAAHYESAQTRLYVHGRTETIRSCSSESVAFAKEMTEGRNEKEKVEKLKAAVNAHKKYVAAAIQGYGVDRHLLGLKLIAKNNNLPLPELYSDEGYKKSTHMRLSTSNVSSKYDAFMCYGPLVNDGYGCCYNLKNDDFWFGISSMKDNPDTNSERFRRVLEECLTHMYELLAKHGEPPKSKL</sequence>
<dbReference type="InterPro" id="IPR000542">
    <property type="entry name" value="Carn_acyl_trans"/>
</dbReference>
<accession>A0A336KGH1</accession>
<dbReference type="InterPro" id="IPR042231">
    <property type="entry name" value="Cho/carn_acyl_trans_2"/>
</dbReference>
<reference evidence="7" key="2">
    <citation type="submission" date="2018-07" db="EMBL/GenBank/DDBJ databases">
        <authorList>
            <person name="Quirk P.G."/>
            <person name="Krulwich T.A."/>
        </authorList>
    </citation>
    <scope>NUCLEOTIDE SEQUENCE</scope>
</reference>
<evidence type="ECO:0000256" key="2">
    <source>
        <dbReference type="ARBA" id="ARBA00022679"/>
    </source>
</evidence>
<evidence type="ECO:0000256" key="1">
    <source>
        <dbReference type="ARBA" id="ARBA00005232"/>
    </source>
</evidence>
<dbReference type="VEuPathDB" id="VectorBase:CSON009835"/>
<dbReference type="Pfam" id="PF00755">
    <property type="entry name" value="Carn_acyltransf"/>
    <property type="match status" value="1"/>
</dbReference>
<keyword evidence="2" id="KW-0808">Transferase</keyword>
<dbReference type="PROSITE" id="PS00439">
    <property type="entry name" value="ACYLTRANSF_C_1"/>
    <property type="match status" value="1"/>
</dbReference>
<dbReference type="AlphaFoldDB" id="A0A336KGH1"/>
<organism evidence="6">
    <name type="scientific">Culicoides sonorensis</name>
    <name type="common">Biting midge</name>
    <dbReference type="NCBI Taxonomy" id="179676"/>
    <lineage>
        <taxon>Eukaryota</taxon>
        <taxon>Metazoa</taxon>
        <taxon>Ecdysozoa</taxon>
        <taxon>Arthropoda</taxon>
        <taxon>Hexapoda</taxon>
        <taxon>Insecta</taxon>
        <taxon>Pterygota</taxon>
        <taxon>Neoptera</taxon>
        <taxon>Endopterygota</taxon>
        <taxon>Diptera</taxon>
        <taxon>Nematocera</taxon>
        <taxon>Chironomoidea</taxon>
        <taxon>Ceratopogonidae</taxon>
        <taxon>Ceratopogoninae</taxon>
        <taxon>Culicoides</taxon>
        <taxon>Monoculicoides</taxon>
    </lineage>
</organism>
<evidence type="ECO:0000256" key="4">
    <source>
        <dbReference type="PIRSR" id="PIRSR600542-1"/>
    </source>
</evidence>
<dbReference type="PANTHER" id="PTHR22589:SF103">
    <property type="entry name" value="CARNITINE O-ACETYL-TRANSFERASE, ISOFORM A-RELATED"/>
    <property type="match status" value="1"/>
</dbReference>
<dbReference type="InterPro" id="IPR039551">
    <property type="entry name" value="Cho/carn_acyl_trans"/>
</dbReference>
<evidence type="ECO:0000259" key="5">
    <source>
        <dbReference type="Pfam" id="PF00755"/>
    </source>
</evidence>
<keyword evidence="3" id="KW-0012">Acyltransferase</keyword>
<gene>
    <name evidence="6" type="primary">CSON009835</name>
</gene>
<feature type="active site" description="Proton acceptor" evidence="4">
    <location>
        <position position="371"/>
    </location>
</feature>
<dbReference type="GO" id="GO:0019254">
    <property type="term" value="P:carnitine metabolic process, CoA-linked"/>
    <property type="evidence" value="ECO:0007669"/>
    <property type="project" value="TreeGrafter"/>
</dbReference>
<protein>
    <submittedName>
        <fullName evidence="6">CSON009835 protein</fullName>
    </submittedName>
</protein>
<dbReference type="InterPro" id="IPR023213">
    <property type="entry name" value="CAT-like_dom_sf"/>
</dbReference>
<evidence type="ECO:0000256" key="3">
    <source>
        <dbReference type="ARBA" id="ARBA00023315"/>
    </source>
</evidence>
<comment type="similarity">
    <text evidence="1">Belongs to the carnitine/choline acetyltransferase family.</text>
</comment>
<dbReference type="FunFam" id="3.30.559.70:FF:000010">
    <property type="entry name" value="Carnitine O-Acetyl-Transferase, isoform B"/>
    <property type="match status" value="1"/>
</dbReference>
<feature type="domain" description="Choline/carnitine acyltransferase" evidence="5">
    <location>
        <begin position="68"/>
        <end position="637"/>
    </location>
</feature>
<reference evidence="6" key="1">
    <citation type="submission" date="2018-04" db="EMBL/GenBank/DDBJ databases">
        <authorList>
            <person name="Go L.Y."/>
            <person name="Mitchell J.A."/>
        </authorList>
    </citation>
    <scope>NUCLEOTIDE SEQUENCE</scope>
    <source>
        <tissue evidence="6">Whole organism</tissue>
    </source>
</reference>
<dbReference type="GO" id="GO:0004092">
    <property type="term" value="F:carnitine O-acetyltransferase activity"/>
    <property type="evidence" value="ECO:0007669"/>
    <property type="project" value="TreeGrafter"/>
</dbReference>
<dbReference type="EMBL" id="UFQS01000393">
    <property type="protein sequence ID" value="SSX03559.1"/>
    <property type="molecule type" value="Genomic_DNA"/>
</dbReference>